<dbReference type="InterPro" id="IPR041657">
    <property type="entry name" value="HTH_17"/>
</dbReference>
<accession>A0A840W5E0</accession>
<evidence type="ECO:0000313" key="3">
    <source>
        <dbReference type="Proteomes" id="UP000586947"/>
    </source>
</evidence>
<dbReference type="EMBL" id="JACHDP010000001">
    <property type="protein sequence ID" value="MBB5479429.1"/>
    <property type="molecule type" value="Genomic_DNA"/>
</dbReference>
<dbReference type="SUPFAM" id="SSF46955">
    <property type="entry name" value="Putative DNA-binding domain"/>
    <property type="match status" value="1"/>
</dbReference>
<evidence type="ECO:0000313" key="2">
    <source>
        <dbReference type="EMBL" id="MBB5479429.1"/>
    </source>
</evidence>
<name>A0A840W5E0_9ACTN</name>
<dbReference type="RefSeq" id="WP_221309861.1">
    <property type="nucleotide sequence ID" value="NZ_BMNF01000007.1"/>
</dbReference>
<reference evidence="2 3" key="1">
    <citation type="submission" date="2020-08" db="EMBL/GenBank/DDBJ databases">
        <title>Sequencing the genomes of 1000 actinobacteria strains.</title>
        <authorList>
            <person name="Klenk H.-P."/>
        </authorList>
    </citation>
    <scope>NUCLEOTIDE SEQUENCE [LARGE SCALE GENOMIC DNA]</scope>
    <source>
        <strain evidence="2 3">DSM 103125</strain>
    </source>
</reference>
<protein>
    <submittedName>
        <fullName evidence="2">Excisionase family DNA binding protein</fullName>
    </submittedName>
</protein>
<dbReference type="AlphaFoldDB" id="A0A840W5E0"/>
<organism evidence="2 3">
    <name type="scientific">Micromonospora parathelypteridis</name>
    <dbReference type="NCBI Taxonomy" id="1839617"/>
    <lineage>
        <taxon>Bacteria</taxon>
        <taxon>Bacillati</taxon>
        <taxon>Actinomycetota</taxon>
        <taxon>Actinomycetes</taxon>
        <taxon>Micromonosporales</taxon>
        <taxon>Micromonosporaceae</taxon>
        <taxon>Micromonospora</taxon>
    </lineage>
</organism>
<dbReference type="Pfam" id="PF12728">
    <property type="entry name" value="HTH_17"/>
    <property type="match status" value="1"/>
</dbReference>
<dbReference type="InterPro" id="IPR010093">
    <property type="entry name" value="SinI_DNA-bd"/>
</dbReference>
<evidence type="ECO:0000259" key="1">
    <source>
        <dbReference type="Pfam" id="PF12728"/>
    </source>
</evidence>
<dbReference type="InterPro" id="IPR009061">
    <property type="entry name" value="DNA-bd_dom_put_sf"/>
</dbReference>
<feature type="domain" description="Helix-turn-helix" evidence="1">
    <location>
        <begin position="10"/>
        <end position="46"/>
    </location>
</feature>
<dbReference type="NCBIfam" id="TIGR01764">
    <property type="entry name" value="excise"/>
    <property type="match status" value="1"/>
</dbReference>
<gene>
    <name evidence="2" type="ORF">HNR20_003934</name>
</gene>
<sequence length="65" mass="7364">MDTSKSVGNWLTIDQVAEMLSVSYWTVDRLIRARELTGVRIGRARRLGYLFDAGRRVHQMASGPV</sequence>
<comment type="caution">
    <text evidence="2">The sequence shown here is derived from an EMBL/GenBank/DDBJ whole genome shotgun (WGS) entry which is preliminary data.</text>
</comment>
<dbReference type="GO" id="GO:0003677">
    <property type="term" value="F:DNA binding"/>
    <property type="evidence" value="ECO:0007669"/>
    <property type="project" value="InterPro"/>
</dbReference>
<proteinExistence type="predicted"/>
<dbReference type="Proteomes" id="UP000586947">
    <property type="component" value="Unassembled WGS sequence"/>
</dbReference>
<keyword evidence="3" id="KW-1185">Reference proteome</keyword>